<name>A0AAD7TGI5_9APHY</name>
<dbReference type="Pfam" id="PF12697">
    <property type="entry name" value="Abhydrolase_6"/>
    <property type="match status" value="1"/>
</dbReference>
<dbReference type="SUPFAM" id="SSF53474">
    <property type="entry name" value="alpha/beta-Hydrolases"/>
    <property type="match status" value="1"/>
</dbReference>
<dbReference type="GO" id="GO:0047372">
    <property type="term" value="F:monoacylglycerol lipase activity"/>
    <property type="evidence" value="ECO:0007669"/>
    <property type="project" value="TreeGrafter"/>
</dbReference>
<evidence type="ECO:0000313" key="3">
    <source>
        <dbReference type="Proteomes" id="UP001215151"/>
    </source>
</evidence>
<dbReference type="AlphaFoldDB" id="A0AAD7TGI5"/>
<accession>A0AAD7TGI5</accession>
<dbReference type="GO" id="GO:0046464">
    <property type="term" value="P:acylglycerol catabolic process"/>
    <property type="evidence" value="ECO:0007669"/>
    <property type="project" value="TreeGrafter"/>
</dbReference>
<dbReference type="InterPro" id="IPR000073">
    <property type="entry name" value="AB_hydrolase_1"/>
</dbReference>
<sequence>MPPAEPQVAVKVVELPTGSKLHTERWHTGIANPSRTILCLHGLGGTTNIYYPITRHLLSLLPDSHVLSYDRAGSGLSPLTDYGNVPFSVAHMLADLEAFIASEVSTGPIILVGHSMGTMIISRWLLTSSPALERVSHVIFIGGPMEVPVTPDQHEFRSRLADAIALGGPTAMLDDRMLPLLTGKTTTVTQPLVNALMRAIVMSQRNQAYAATIRAFAEDSLPAAGPMDWDAIQTRFKVLLLCGEEDLLVGVDRVVPLLTKSTVRIMSEIGQ</sequence>
<comment type="caution">
    <text evidence="2">The sequence shown here is derived from an EMBL/GenBank/DDBJ whole genome shotgun (WGS) entry which is preliminary data.</text>
</comment>
<organism evidence="2 3">
    <name type="scientific">Trametes cubensis</name>
    <dbReference type="NCBI Taxonomy" id="1111947"/>
    <lineage>
        <taxon>Eukaryota</taxon>
        <taxon>Fungi</taxon>
        <taxon>Dikarya</taxon>
        <taxon>Basidiomycota</taxon>
        <taxon>Agaricomycotina</taxon>
        <taxon>Agaricomycetes</taxon>
        <taxon>Polyporales</taxon>
        <taxon>Polyporaceae</taxon>
        <taxon>Trametes</taxon>
    </lineage>
</organism>
<dbReference type="Gene3D" id="3.40.50.1820">
    <property type="entry name" value="alpha/beta hydrolase"/>
    <property type="match status" value="1"/>
</dbReference>
<feature type="domain" description="AB hydrolase-1" evidence="1">
    <location>
        <begin position="37"/>
        <end position="253"/>
    </location>
</feature>
<gene>
    <name evidence="2" type="ORF">ONZ51_g11996</name>
</gene>
<dbReference type="InterPro" id="IPR029058">
    <property type="entry name" value="AB_hydrolase_fold"/>
</dbReference>
<dbReference type="PANTHER" id="PTHR43798">
    <property type="entry name" value="MONOACYLGLYCEROL LIPASE"/>
    <property type="match status" value="1"/>
</dbReference>
<dbReference type="Proteomes" id="UP001215151">
    <property type="component" value="Unassembled WGS sequence"/>
</dbReference>
<dbReference type="EMBL" id="JAPEVG010000650">
    <property type="protein sequence ID" value="KAJ8456652.1"/>
    <property type="molecule type" value="Genomic_DNA"/>
</dbReference>
<dbReference type="PANTHER" id="PTHR43798:SF5">
    <property type="entry name" value="MONOACYLGLYCEROL LIPASE ABHD6"/>
    <property type="match status" value="1"/>
</dbReference>
<proteinExistence type="predicted"/>
<dbReference type="InterPro" id="IPR050266">
    <property type="entry name" value="AB_hydrolase_sf"/>
</dbReference>
<keyword evidence="3" id="KW-1185">Reference proteome</keyword>
<protein>
    <recommendedName>
        <fullName evidence="1">AB hydrolase-1 domain-containing protein</fullName>
    </recommendedName>
</protein>
<evidence type="ECO:0000259" key="1">
    <source>
        <dbReference type="Pfam" id="PF12697"/>
    </source>
</evidence>
<dbReference type="GO" id="GO:0016020">
    <property type="term" value="C:membrane"/>
    <property type="evidence" value="ECO:0007669"/>
    <property type="project" value="TreeGrafter"/>
</dbReference>
<reference evidence="2" key="1">
    <citation type="submission" date="2022-11" db="EMBL/GenBank/DDBJ databases">
        <title>Genome Sequence of Cubamyces cubensis.</title>
        <authorList>
            <person name="Buettner E."/>
        </authorList>
    </citation>
    <scope>NUCLEOTIDE SEQUENCE</scope>
    <source>
        <strain evidence="2">MPL-01</strain>
    </source>
</reference>
<evidence type="ECO:0000313" key="2">
    <source>
        <dbReference type="EMBL" id="KAJ8456652.1"/>
    </source>
</evidence>